<organismHost>
    <name type="scientific">Vertebrata</name>
    <name type="common">vertebrates</name>
    <dbReference type="NCBI Taxonomy" id="7742"/>
</organismHost>
<accession>A0A7G0WS86</accession>
<organism evidence="1 3">
    <name type="scientific">Fowlpox virus</name>
    <name type="common">FPV</name>
    <dbReference type="NCBI Taxonomy" id="10261"/>
    <lineage>
        <taxon>Viruses</taxon>
        <taxon>Varidnaviria</taxon>
        <taxon>Bamfordvirae</taxon>
        <taxon>Nucleocytoviricota</taxon>
        <taxon>Pokkesviricetes</taxon>
        <taxon>Chitovirales</taxon>
        <taxon>Poxviridae</taxon>
        <taxon>Chordopoxvirinae</taxon>
        <taxon>Avipoxvirus</taxon>
        <taxon>Avipoxvirus fowlpox</taxon>
    </lineage>
</organism>
<evidence type="ECO:0000313" key="1">
    <source>
        <dbReference type="EMBL" id="ART91439.1"/>
    </source>
</evidence>
<sequence>MALNLRVRPVERESGIKVLAAASDPLNYENDHTGDGGFVARAIRNMEFCRARYLCAAAGDTVKIYFLEGEGELIYSVSRVGSPTADSGYVTRGNCVEFETDSSCFITLMCTSSYNTVVYWME</sequence>
<reference evidence="1 3" key="1">
    <citation type="submission" date="2016-05" db="EMBL/GenBank/DDBJ databases">
        <title>The analysis of a fowlpox virus genome sequence.</title>
        <authorList>
            <person name="Zhao Y."/>
            <person name="Liu S."/>
        </authorList>
    </citation>
    <scope>NUCLEOTIDE SEQUENCE [LARGE SCALE GENOMIC DNA]</scope>
    <source>
        <strain evidence="1 3">NX10</strain>
    </source>
</reference>
<evidence type="ECO:0000313" key="2">
    <source>
        <dbReference type="EMBL" id="ART91689.1"/>
    </source>
</evidence>
<dbReference type="EMBL" id="KX196452">
    <property type="protein sequence ID" value="ART91439.1"/>
    <property type="molecule type" value="Genomic_DNA"/>
</dbReference>
<dbReference type="EMBL" id="KX196452">
    <property type="protein sequence ID" value="ART91689.1"/>
    <property type="molecule type" value="Genomic_DNA"/>
</dbReference>
<protein>
    <submittedName>
        <fullName evidence="1 2">EFc family protein</fullName>
    </submittedName>
</protein>
<name>A0A7G0WS86_FOWPV</name>
<gene>
    <name evidence="1" type="primary">ORF005</name>
    <name evidence="2" type="synonym">ORF256</name>
</gene>
<evidence type="ECO:0000313" key="3">
    <source>
        <dbReference type="Proteomes" id="UP000515929"/>
    </source>
</evidence>
<proteinExistence type="predicted"/>
<dbReference type="Proteomes" id="UP000515929">
    <property type="component" value="Segment"/>
</dbReference>